<dbReference type="InterPro" id="IPR008979">
    <property type="entry name" value="Galactose-bd-like_sf"/>
</dbReference>
<proteinExistence type="predicted"/>
<dbReference type="PANTHER" id="PTHR43662">
    <property type="match status" value="1"/>
</dbReference>
<reference evidence="2 3" key="1">
    <citation type="submission" date="2024-09" db="EMBL/GenBank/DDBJ databases">
        <authorList>
            <person name="Lee S.D."/>
        </authorList>
    </citation>
    <scope>NUCLEOTIDE SEQUENCE [LARGE SCALE GENOMIC DNA]</scope>
    <source>
        <strain evidence="2 3">N1-5</strain>
    </source>
</reference>
<dbReference type="SUPFAM" id="SSF49785">
    <property type="entry name" value="Galactose-binding domain-like"/>
    <property type="match status" value="1"/>
</dbReference>
<protein>
    <submittedName>
        <fullName evidence="2">DUF1996 domain-containing protein</fullName>
    </submittedName>
</protein>
<dbReference type="Gene3D" id="2.60.120.260">
    <property type="entry name" value="Galactose-binding domain-like"/>
    <property type="match status" value="1"/>
</dbReference>
<dbReference type="Pfam" id="PF09362">
    <property type="entry name" value="DUF1996"/>
    <property type="match status" value="1"/>
</dbReference>
<feature type="domain" description="F5/8 type C" evidence="1">
    <location>
        <begin position="36"/>
        <end position="173"/>
    </location>
</feature>
<dbReference type="InterPro" id="IPR000421">
    <property type="entry name" value="FA58C"/>
</dbReference>
<organism evidence="2 3">
    <name type="scientific">Streptacidiphilus cavernicola</name>
    <dbReference type="NCBI Taxonomy" id="3342716"/>
    <lineage>
        <taxon>Bacteria</taxon>
        <taxon>Bacillati</taxon>
        <taxon>Actinomycetota</taxon>
        <taxon>Actinomycetes</taxon>
        <taxon>Kitasatosporales</taxon>
        <taxon>Streptomycetaceae</taxon>
        <taxon>Streptacidiphilus</taxon>
    </lineage>
</organism>
<comment type="caution">
    <text evidence="2">The sequence shown here is derived from an EMBL/GenBank/DDBJ whole genome shotgun (WGS) entry which is preliminary data.</text>
</comment>
<dbReference type="EMBL" id="JBHEZZ010000013">
    <property type="protein sequence ID" value="MFC1404196.1"/>
    <property type="molecule type" value="Genomic_DNA"/>
</dbReference>
<dbReference type="PROSITE" id="PS50022">
    <property type="entry name" value="FA58C_3"/>
    <property type="match status" value="1"/>
</dbReference>
<accession>A0ABV6US39</accession>
<dbReference type="RefSeq" id="WP_051725483.1">
    <property type="nucleotide sequence ID" value="NZ_JBHEZZ010000013.1"/>
</dbReference>
<dbReference type="Pfam" id="PF00754">
    <property type="entry name" value="F5_F8_type_C"/>
    <property type="match status" value="1"/>
</dbReference>
<evidence type="ECO:0000313" key="3">
    <source>
        <dbReference type="Proteomes" id="UP001592528"/>
    </source>
</evidence>
<evidence type="ECO:0000259" key="1">
    <source>
        <dbReference type="PROSITE" id="PS50022"/>
    </source>
</evidence>
<dbReference type="Proteomes" id="UP001592528">
    <property type="component" value="Unassembled WGS sequence"/>
</dbReference>
<sequence length="469" mass="50069">MKVRHRTRSGSRRLPPRRTALPVVLALLLSLIGLGASMAGASAATGTLISQSRPVVASSLESANFPAGAVVDGDPTTRWASAWSDPQWIQIDLGGTATVNQVELDWEAAYASAYQIQTSPDASTWTSIYSTTTSTGGNQVLNVSGTGRYIRMLATARGTQYGYSLYEFKVYGSVTLSGTGYVLADPPVTGVTPSTYVPPNAYFHEFQAQCSANHVLPDDPIVFPGQPGASHLHTFMGNTSTNAATTEASLQAGGTTCMAPGDKSGYWMPTLLNGTTQVLPVGTQTIYYKSGVIDYTSVRPFPTGLRFLVGSPAATATQFSTDPGWVSGWECGNSYGNIDIPPSCPAGSELDIRYQAPSCWDGIHLDTPDHKSHMAYPINGVCPADHPVAVPMIEFKMAFPVNGDMSQVHLSSGRGFSFHYDFYNGWDTATLAAMVTHCIVGGLQCDDRGYDQNQPQKGAVLNDQYMLPS</sequence>
<evidence type="ECO:0000313" key="2">
    <source>
        <dbReference type="EMBL" id="MFC1404196.1"/>
    </source>
</evidence>
<gene>
    <name evidence="2" type="ORF">ACEZDJ_23165</name>
</gene>
<dbReference type="InterPro" id="IPR018535">
    <property type="entry name" value="DUF1996"/>
</dbReference>
<keyword evidence="3" id="KW-1185">Reference proteome</keyword>
<name>A0ABV6US39_9ACTN</name>
<dbReference type="PANTHER" id="PTHR43662:SF3">
    <property type="entry name" value="DOMAIN PROTEIN, PUTATIVE (AFU_ORTHOLOGUE AFUA_6G11970)-RELATED"/>
    <property type="match status" value="1"/>
</dbReference>